<organism evidence="1 2">
    <name type="scientific">Striga asiatica</name>
    <name type="common">Asiatic witchweed</name>
    <name type="synonym">Buchnera asiatica</name>
    <dbReference type="NCBI Taxonomy" id="4170"/>
    <lineage>
        <taxon>Eukaryota</taxon>
        <taxon>Viridiplantae</taxon>
        <taxon>Streptophyta</taxon>
        <taxon>Embryophyta</taxon>
        <taxon>Tracheophyta</taxon>
        <taxon>Spermatophyta</taxon>
        <taxon>Magnoliopsida</taxon>
        <taxon>eudicotyledons</taxon>
        <taxon>Gunneridae</taxon>
        <taxon>Pentapetalae</taxon>
        <taxon>asterids</taxon>
        <taxon>lamiids</taxon>
        <taxon>Lamiales</taxon>
        <taxon>Orobanchaceae</taxon>
        <taxon>Buchnereae</taxon>
        <taxon>Striga</taxon>
    </lineage>
</organism>
<dbReference type="AlphaFoldDB" id="A0A5A7QV93"/>
<protein>
    <submittedName>
        <fullName evidence="1">Exocyst subunit exo70 family protein H7</fullName>
    </submittedName>
</protein>
<dbReference type="Proteomes" id="UP000325081">
    <property type="component" value="Unassembled WGS sequence"/>
</dbReference>
<sequence>MMPRVALSSSTNKVCNLVETSFNHSLDCILVCSLGEHFSKKSSTWIYNTCVVKSSSVMSNKDTLPVLQPKDGVIVPRPHTRENDHVIKKIHKLSPKTLSNLSEQRATHQKKAPPFSLFIHDAPKLAYAIPQHKNGEYHNHRKPFLGRGAFLGEQVWALSVFSGKGFLVKFHEDIGNERETDARRCSSARALASFVLPEPWRPRKKKEAEDFFGANKADTIFLTTKSSNPTNLSDNLCPTFSSLVLSSKGDWKHFKGRPVLELIA</sequence>
<proteinExistence type="predicted"/>
<evidence type="ECO:0000313" key="2">
    <source>
        <dbReference type="Proteomes" id="UP000325081"/>
    </source>
</evidence>
<accession>A0A5A7QV93</accession>
<dbReference type="EMBL" id="BKCP01008070">
    <property type="protein sequence ID" value="GER47821.1"/>
    <property type="molecule type" value="Genomic_DNA"/>
</dbReference>
<evidence type="ECO:0000313" key="1">
    <source>
        <dbReference type="EMBL" id="GER47821.1"/>
    </source>
</evidence>
<comment type="caution">
    <text evidence="1">The sequence shown here is derived from an EMBL/GenBank/DDBJ whole genome shotgun (WGS) entry which is preliminary data.</text>
</comment>
<reference evidence="2" key="1">
    <citation type="journal article" date="2019" name="Curr. Biol.">
        <title>Genome Sequence of Striga asiatica Provides Insight into the Evolution of Plant Parasitism.</title>
        <authorList>
            <person name="Yoshida S."/>
            <person name="Kim S."/>
            <person name="Wafula E.K."/>
            <person name="Tanskanen J."/>
            <person name="Kim Y.M."/>
            <person name="Honaas L."/>
            <person name="Yang Z."/>
            <person name="Spallek T."/>
            <person name="Conn C.E."/>
            <person name="Ichihashi Y."/>
            <person name="Cheong K."/>
            <person name="Cui S."/>
            <person name="Der J.P."/>
            <person name="Gundlach H."/>
            <person name="Jiao Y."/>
            <person name="Hori C."/>
            <person name="Ishida J.K."/>
            <person name="Kasahara H."/>
            <person name="Kiba T."/>
            <person name="Kim M.S."/>
            <person name="Koo N."/>
            <person name="Laohavisit A."/>
            <person name="Lee Y.H."/>
            <person name="Lumba S."/>
            <person name="McCourt P."/>
            <person name="Mortimer J.C."/>
            <person name="Mutuku J.M."/>
            <person name="Nomura T."/>
            <person name="Sasaki-Sekimoto Y."/>
            <person name="Seto Y."/>
            <person name="Wang Y."/>
            <person name="Wakatake T."/>
            <person name="Sakakibara H."/>
            <person name="Demura T."/>
            <person name="Yamaguchi S."/>
            <person name="Yoneyama K."/>
            <person name="Manabe R.I."/>
            <person name="Nelson D.C."/>
            <person name="Schulman A.H."/>
            <person name="Timko M.P."/>
            <person name="dePamphilis C.W."/>
            <person name="Choi D."/>
            <person name="Shirasu K."/>
        </authorList>
    </citation>
    <scope>NUCLEOTIDE SEQUENCE [LARGE SCALE GENOMIC DNA]</scope>
    <source>
        <strain evidence="2">cv. UVA1</strain>
    </source>
</reference>
<gene>
    <name evidence="1" type="ORF">STAS_24951</name>
</gene>
<keyword evidence="2" id="KW-1185">Reference proteome</keyword>
<name>A0A5A7QV93_STRAF</name>